<dbReference type="AlphaFoldDB" id="A0A085MYI2"/>
<dbReference type="Proteomes" id="UP000030758">
    <property type="component" value="Unassembled WGS sequence"/>
</dbReference>
<evidence type="ECO:0000313" key="4">
    <source>
        <dbReference type="Proteomes" id="UP000030764"/>
    </source>
</evidence>
<feature type="domain" description="Mos1 transposase HTH" evidence="1">
    <location>
        <begin position="5"/>
        <end position="54"/>
    </location>
</feature>
<evidence type="ECO:0000313" key="2">
    <source>
        <dbReference type="EMBL" id="KFD48372.1"/>
    </source>
</evidence>
<evidence type="ECO:0000259" key="1">
    <source>
        <dbReference type="Pfam" id="PF17906"/>
    </source>
</evidence>
<dbReference type="Pfam" id="PF17906">
    <property type="entry name" value="HTH_48"/>
    <property type="match status" value="1"/>
</dbReference>
<gene>
    <name evidence="2" type="ORF">M513_10784</name>
    <name evidence="3" type="ORF">M514_10784</name>
</gene>
<evidence type="ECO:0000313" key="3">
    <source>
        <dbReference type="EMBL" id="KFD62278.1"/>
    </source>
</evidence>
<dbReference type="InterPro" id="IPR041426">
    <property type="entry name" value="Mos1_HTH"/>
</dbReference>
<protein>
    <recommendedName>
        <fullName evidence="1">Mos1 transposase HTH domain-containing protein</fullName>
    </recommendedName>
</protein>
<dbReference type="Proteomes" id="UP000030764">
    <property type="component" value="Unassembled WGS sequence"/>
</dbReference>
<reference evidence="3 4" key="1">
    <citation type="journal article" date="2014" name="Nat. Genet.">
        <title>Genome and transcriptome of the porcine whipworm Trichuris suis.</title>
        <authorList>
            <person name="Jex A.R."/>
            <person name="Nejsum P."/>
            <person name="Schwarz E.M."/>
            <person name="Hu L."/>
            <person name="Young N.D."/>
            <person name="Hall R.S."/>
            <person name="Korhonen P.K."/>
            <person name="Liao S."/>
            <person name="Thamsborg S."/>
            <person name="Xia J."/>
            <person name="Xu P."/>
            <person name="Wang S."/>
            <person name="Scheerlinck J.P."/>
            <person name="Hofmann A."/>
            <person name="Sternberg P.W."/>
            <person name="Wang J."/>
            <person name="Gasser R.B."/>
        </authorList>
    </citation>
    <scope>NUCLEOTIDE SEQUENCE [LARGE SCALE GENOMIC DNA]</scope>
    <source>
        <strain evidence="3">DCEP-RM93F</strain>
        <strain evidence="2">DCEP-RM93M</strain>
    </source>
</reference>
<dbReference type="EMBL" id="KL363296">
    <property type="protein sequence ID" value="KFD48372.1"/>
    <property type="molecule type" value="Genomic_DNA"/>
</dbReference>
<proteinExistence type="predicted"/>
<organism evidence="3">
    <name type="scientific">Trichuris suis</name>
    <name type="common">pig whipworm</name>
    <dbReference type="NCBI Taxonomy" id="68888"/>
    <lineage>
        <taxon>Eukaryota</taxon>
        <taxon>Metazoa</taxon>
        <taxon>Ecdysozoa</taxon>
        <taxon>Nematoda</taxon>
        <taxon>Enoplea</taxon>
        <taxon>Dorylaimia</taxon>
        <taxon>Trichinellida</taxon>
        <taxon>Trichuridae</taxon>
        <taxon>Trichuris</taxon>
    </lineage>
</organism>
<dbReference type="EMBL" id="KL367598">
    <property type="protein sequence ID" value="KFD62278.1"/>
    <property type="molecule type" value="Genomic_DNA"/>
</dbReference>
<accession>A0A085MYI2</accession>
<sequence length="86" mass="9734">MHPDKVDYRHCVLLLLNQEETAAEAVGCLRDTCEDGAVSASTCEKWNRRFGSGNFNLYDRPRSGCPRETEDRDLQALLEQNSVMVT</sequence>
<dbReference type="Gene3D" id="1.10.10.1450">
    <property type="match status" value="1"/>
</dbReference>
<keyword evidence="4" id="KW-1185">Reference proteome</keyword>
<name>A0A085MYI2_9BILA</name>